<dbReference type="Pfam" id="PF08281">
    <property type="entry name" value="Sigma70_r4_2"/>
    <property type="match status" value="1"/>
</dbReference>
<dbReference type="InterPro" id="IPR036388">
    <property type="entry name" value="WH-like_DNA-bd_sf"/>
</dbReference>
<dbReference type="GO" id="GO:0003677">
    <property type="term" value="F:DNA binding"/>
    <property type="evidence" value="ECO:0007669"/>
    <property type="project" value="UniProtKB-KW"/>
</dbReference>
<evidence type="ECO:0000256" key="5">
    <source>
        <dbReference type="ARBA" id="ARBA00023163"/>
    </source>
</evidence>
<dbReference type="EMBL" id="SJSO01000003">
    <property type="protein sequence ID" value="TCD28654.1"/>
    <property type="molecule type" value="Genomic_DNA"/>
</dbReference>
<reference evidence="8 9" key="1">
    <citation type="submission" date="2019-02" db="EMBL/GenBank/DDBJ databases">
        <title>Pedobacter sp. RP-3-21 sp. nov., isolated from Arctic soil.</title>
        <authorList>
            <person name="Dahal R.H."/>
        </authorList>
    </citation>
    <scope>NUCLEOTIDE SEQUENCE [LARGE SCALE GENOMIC DNA]</scope>
    <source>
        <strain evidence="8 9">RP-3-21</strain>
    </source>
</reference>
<evidence type="ECO:0000313" key="8">
    <source>
        <dbReference type="EMBL" id="TCD28654.1"/>
    </source>
</evidence>
<dbReference type="InterPro" id="IPR007627">
    <property type="entry name" value="RNA_pol_sigma70_r2"/>
</dbReference>
<dbReference type="Gene3D" id="1.10.1740.10">
    <property type="match status" value="1"/>
</dbReference>
<organism evidence="8 9">
    <name type="scientific">Pedobacter psychrodurus</name>
    <dbReference type="NCBI Taxonomy" id="2530456"/>
    <lineage>
        <taxon>Bacteria</taxon>
        <taxon>Pseudomonadati</taxon>
        <taxon>Bacteroidota</taxon>
        <taxon>Sphingobacteriia</taxon>
        <taxon>Sphingobacteriales</taxon>
        <taxon>Sphingobacteriaceae</taxon>
        <taxon>Pedobacter</taxon>
    </lineage>
</organism>
<dbReference type="InterPro" id="IPR013325">
    <property type="entry name" value="RNA_pol_sigma_r2"/>
</dbReference>
<evidence type="ECO:0000313" key="9">
    <source>
        <dbReference type="Proteomes" id="UP000293925"/>
    </source>
</evidence>
<dbReference type="OrthoDB" id="1491902at2"/>
<evidence type="ECO:0000259" key="7">
    <source>
        <dbReference type="Pfam" id="PF08281"/>
    </source>
</evidence>
<dbReference type="Gene3D" id="1.10.10.10">
    <property type="entry name" value="Winged helix-like DNA-binding domain superfamily/Winged helix DNA-binding domain"/>
    <property type="match status" value="1"/>
</dbReference>
<dbReference type="PANTHER" id="PTHR43133">
    <property type="entry name" value="RNA POLYMERASE ECF-TYPE SIGMA FACTO"/>
    <property type="match status" value="1"/>
</dbReference>
<dbReference type="InterPro" id="IPR013249">
    <property type="entry name" value="RNA_pol_sigma70_r4_t2"/>
</dbReference>
<sequence>MIDIDKLEKYIPGCIKQDDKSIEWLYRSFYGYLMGVALRYMENREVAEEVVNDSFMKILRNLDGFVFPDEKEIRMRSFKGWIARITSRTALDQIKIPYQKLKMTDISLAADVEYNESVLETIHAKDIMALLYLLPDIQRIIFNLHEIEGYRHEEIARDLGIEENVSRSYLSRARSKLKKLYHKNIKAAV</sequence>
<keyword evidence="2" id="KW-0805">Transcription regulation</keyword>
<dbReference type="RefSeq" id="WP_131527724.1">
    <property type="nucleotide sequence ID" value="NZ_SJSO01000003.1"/>
</dbReference>
<keyword evidence="9" id="KW-1185">Reference proteome</keyword>
<keyword evidence="5" id="KW-0804">Transcription</keyword>
<dbReference type="InterPro" id="IPR013324">
    <property type="entry name" value="RNA_pol_sigma_r3/r4-like"/>
</dbReference>
<comment type="similarity">
    <text evidence="1">Belongs to the sigma-70 factor family. ECF subfamily.</text>
</comment>
<proteinExistence type="inferred from homology"/>
<comment type="caution">
    <text evidence="8">The sequence shown here is derived from an EMBL/GenBank/DDBJ whole genome shotgun (WGS) entry which is preliminary data.</text>
</comment>
<evidence type="ECO:0000256" key="1">
    <source>
        <dbReference type="ARBA" id="ARBA00010641"/>
    </source>
</evidence>
<dbReference type="PANTHER" id="PTHR43133:SF8">
    <property type="entry name" value="RNA POLYMERASE SIGMA FACTOR HI_1459-RELATED"/>
    <property type="match status" value="1"/>
</dbReference>
<gene>
    <name evidence="8" type="ORF">EZ456_04505</name>
</gene>
<dbReference type="GO" id="GO:0016987">
    <property type="term" value="F:sigma factor activity"/>
    <property type="evidence" value="ECO:0007669"/>
    <property type="project" value="UniProtKB-KW"/>
</dbReference>
<dbReference type="InterPro" id="IPR014284">
    <property type="entry name" value="RNA_pol_sigma-70_dom"/>
</dbReference>
<evidence type="ECO:0000256" key="2">
    <source>
        <dbReference type="ARBA" id="ARBA00023015"/>
    </source>
</evidence>
<dbReference type="GO" id="GO:0006352">
    <property type="term" value="P:DNA-templated transcription initiation"/>
    <property type="evidence" value="ECO:0007669"/>
    <property type="project" value="InterPro"/>
</dbReference>
<evidence type="ECO:0000256" key="4">
    <source>
        <dbReference type="ARBA" id="ARBA00023125"/>
    </source>
</evidence>
<dbReference type="SUPFAM" id="SSF88659">
    <property type="entry name" value="Sigma3 and sigma4 domains of RNA polymerase sigma factors"/>
    <property type="match status" value="1"/>
</dbReference>
<keyword evidence="3" id="KW-0731">Sigma factor</keyword>
<evidence type="ECO:0000259" key="6">
    <source>
        <dbReference type="Pfam" id="PF04542"/>
    </source>
</evidence>
<accession>A0A4R0Q9S1</accession>
<dbReference type="AlphaFoldDB" id="A0A4R0Q9S1"/>
<evidence type="ECO:0000256" key="3">
    <source>
        <dbReference type="ARBA" id="ARBA00023082"/>
    </source>
</evidence>
<dbReference type="Pfam" id="PF04542">
    <property type="entry name" value="Sigma70_r2"/>
    <property type="match status" value="1"/>
</dbReference>
<dbReference type="SUPFAM" id="SSF88946">
    <property type="entry name" value="Sigma2 domain of RNA polymerase sigma factors"/>
    <property type="match status" value="1"/>
</dbReference>
<name>A0A4R0Q9S1_9SPHI</name>
<feature type="domain" description="RNA polymerase sigma-70 region 2" evidence="6">
    <location>
        <begin position="25"/>
        <end position="94"/>
    </location>
</feature>
<keyword evidence="4" id="KW-0238">DNA-binding</keyword>
<dbReference type="Proteomes" id="UP000293925">
    <property type="component" value="Unassembled WGS sequence"/>
</dbReference>
<feature type="domain" description="RNA polymerase sigma factor 70 region 4 type 2" evidence="7">
    <location>
        <begin position="126"/>
        <end position="177"/>
    </location>
</feature>
<protein>
    <submittedName>
        <fullName evidence="8">RNA polymerase sigma factor</fullName>
    </submittedName>
</protein>
<dbReference type="NCBIfam" id="TIGR02937">
    <property type="entry name" value="sigma70-ECF"/>
    <property type="match status" value="1"/>
</dbReference>
<dbReference type="InterPro" id="IPR039425">
    <property type="entry name" value="RNA_pol_sigma-70-like"/>
</dbReference>